<feature type="domain" description="Helitron helicase-like" evidence="1">
    <location>
        <begin position="136"/>
        <end position="272"/>
    </location>
</feature>
<proteinExistence type="predicted"/>
<dbReference type="STRING" id="1160509.A0A3N4HL01"/>
<gene>
    <name evidence="2" type="ORF">BJ508DRAFT_418587</name>
</gene>
<organism evidence="2 3">
    <name type="scientific">Ascobolus immersus RN42</name>
    <dbReference type="NCBI Taxonomy" id="1160509"/>
    <lineage>
        <taxon>Eukaryota</taxon>
        <taxon>Fungi</taxon>
        <taxon>Dikarya</taxon>
        <taxon>Ascomycota</taxon>
        <taxon>Pezizomycotina</taxon>
        <taxon>Pezizomycetes</taxon>
        <taxon>Pezizales</taxon>
        <taxon>Ascobolaceae</taxon>
        <taxon>Ascobolus</taxon>
    </lineage>
</organism>
<dbReference type="InterPro" id="IPR025476">
    <property type="entry name" value="Helitron_helicase-like"/>
</dbReference>
<sequence>MRWFLYDQQDQMLAAEERQIPELYVRAFKRLLEQVNPFVHHLRHAAQQLNAETAFAIELRDPGPTGGDIAAIIHTDNRLRIENRSIVVWNRSGSTSRKVNILNRHYESLQYPVLFPHGTDGWSPARNVSQIWWYRMRILREPRFHLFSRLFNEYVVDMYSRVEDERIHYYRNGRMFQLDEMRQRMAEQDINDTQNVDGQPVNEANCSLAENAFIFPSGFMGSKAWASEQVADALAICRDLGPPSLFITITTNPNWPEIVERLQPGMTCSDIPNKGY</sequence>
<evidence type="ECO:0000313" key="3">
    <source>
        <dbReference type="Proteomes" id="UP000275078"/>
    </source>
</evidence>
<dbReference type="OrthoDB" id="4332274at2759"/>
<dbReference type="EMBL" id="ML119788">
    <property type="protein sequence ID" value="RPA74505.1"/>
    <property type="molecule type" value="Genomic_DNA"/>
</dbReference>
<dbReference type="PANTHER" id="PTHR45786:SF74">
    <property type="entry name" value="ATP-DEPENDENT DNA HELICASE"/>
    <property type="match status" value="1"/>
</dbReference>
<name>A0A3N4HL01_ASCIM</name>
<dbReference type="Pfam" id="PF14214">
    <property type="entry name" value="Helitron_like_N"/>
    <property type="match status" value="1"/>
</dbReference>
<dbReference type="PANTHER" id="PTHR45786">
    <property type="entry name" value="DNA BINDING PROTEIN-LIKE"/>
    <property type="match status" value="1"/>
</dbReference>
<evidence type="ECO:0000259" key="1">
    <source>
        <dbReference type="Pfam" id="PF14214"/>
    </source>
</evidence>
<evidence type="ECO:0000313" key="2">
    <source>
        <dbReference type="EMBL" id="RPA74505.1"/>
    </source>
</evidence>
<keyword evidence="3" id="KW-1185">Reference proteome</keyword>
<dbReference type="AlphaFoldDB" id="A0A3N4HL01"/>
<protein>
    <recommendedName>
        <fullName evidence="1">Helitron helicase-like domain-containing protein</fullName>
    </recommendedName>
</protein>
<accession>A0A3N4HL01</accession>
<dbReference type="Proteomes" id="UP000275078">
    <property type="component" value="Unassembled WGS sequence"/>
</dbReference>
<reference evidence="2 3" key="1">
    <citation type="journal article" date="2018" name="Nat. Ecol. Evol.">
        <title>Pezizomycetes genomes reveal the molecular basis of ectomycorrhizal truffle lifestyle.</title>
        <authorList>
            <person name="Murat C."/>
            <person name="Payen T."/>
            <person name="Noel B."/>
            <person name="Kuo A."/>
            <person name="Morin E."/>
            <person name="Chen J."/>
            <person name="Kohler A."/>
            <person name="Krizsan K."/>
            <person name="Balestrini R."/>
            <person name="Da Silva C."/>
            <person name="Montanini B."/>
            <person name="Hainaut M."/>
            <person name="Levati E."/>
            <person name="Barry K.W."/>
            <person name="Belfiori B."/>
            <person name="Cichocki N."/>
            <person name="Clum A."/>
            <person name="Dockter R.B."/>
            <person name="Fauchery L."/>
            <person name="Guy J."/>
            <person name="Iotti M."/>
            <person name="Le Tacon F."/>
            <person name="Lindquist E.A."/>
            <person name="Lipzen A."/>
            <person name="Malagnac F."/>
            <person name="Mello A."/>
            <person name="Molinier V."/>
            <person name="Miyauchi S."/>
            <person name="Poulain J."/>
            <person name="Riccioni C."/>
            <person name="Rubini A."/>
            <person name="Sitrit Y."/>
            <person name="Splivallo R."/>
            <person name="Traeger S."/>
            <person name="Wang M."/>
            <person name="Zifcakova L."/>
            <person name="Wipf D."/>
            <person name="Zambonelli A."/>
            <person name="Paolocci F."/>
            <person name="Nowrousian M."/>
            <person name="Ottonello S."/>
            <person name="Baldrian P."/>
            <person name="Spatafora J.W."/>
            <person name="Henrissat B."/>
            <person name="Nagy L.G."/>
            <person name="Aury J.M."/>
            <person name="Wincker P."/>
            <person name="Grigoriev I.V."/>
            <person name="Bonfante P."/>
            <person name="Martin F.M."/>
        </authorList>
    </citation>
    <scope>NUCLEOTIDE SEQUENCE [LARGE SCALE GENOMIC DNA]</scope>
    <source>
        <strain evidence="2 3">RN42</strain>
    </source>
</reference>